<evidence type="ECO:0000256" key="2">
    <source>
        <dbReference type="ARBA" id="ARBA00022723"/>
    </source>
</evidence>
<dbReference type="FunFam" id="3.30.160.60:FF:001004">
    <property type="entry name" value="Zinc finger protein 426"/>
    <property type="match status" value="1"/>
</dbReference>
<keyword evidence="6" id="KW-0238">DNA-binding</keyword>
<dbReference type="SUPFAM" id="SSF57667">
    <property type="entry name" value="beta-beta-alpha zinc fingers"/>
    <property type="match status" value="1"/>
</dbReference>
<keyword evidence="2" id="KW-0479">Metal-binding</keyword>
<organism evidence="10 11">
    <name type="scientific">Bambusicola thoracicus</name>
    <name type="common">Chinese bamboo-partridge</name>
    <name type="synonym">Perdix thoracica</name>
    <dbReference type="NCBI Taxonomy" id="9083"/>
    <lineage>
        <taxon>Eukaryota</taxon>
        <taxon>Metazoa</taxon>
        <taxon>Chordata</taxon>
        <taxon>Craniata</taxon>
        <taxon>Vertebrata</taxon>
        <taxon>Euteleostomi</taxon>
        <taxon>Archelosauria</taxon>
        <taxon>Archosauria</taxon>
        <taxon>Dinosauria</taxon>
        <taxon>Saurischia</taxon>
        <taxon>Theropoda</taxon>
        <taxon>Coelurosauria</taxon>
        <taxon>Aves</taxon>
        <taxon>Neognathae</taxon>
        <taxon>Galloanserae</taxon>
        <taxon>Galliformes</taxon>
        <taxon>Phasianidae</taxon>
        <taxon>Perdicinae</taxon>
        <taxon>Bambusicola</taxon>
    </lineage>
</organism>
<dbReference type="GO" id="GO:0003677">
    <property type="term" value="F:DNA binding"/>
    <property type="evidence" value="ECO:0007669"/>
    <property type="project" value="UniProtKB-KW"/>
</dbReference>
<dbReference type="Gene3D" id="3.30.160.60">
    <property type="entry name" value="Classic Zinc Finger"/>
    <property type="match status" value="2"/>
</dbReference>
<keyword evidence="11" id="KW-1185">Reference proteome</keyword>
<dbReference type="FunFam" id="3.30.160.60:FF:000659">
    <property type="entry name" value="Zinc finger protein"/>
    <property type="match status" value="1"/>
</dbReference>
<proteinExistence type="predicted"/>
<dbReference type="InterPro" id="IPR013087">
    <property type="entry name" value="Znf_C2H2_type"/>
</dbReference>
<name>A0A2P4SDB9_BAMTH</name>
<dbReference type="PROSITE" id="PS50157">
    <property type="entry name" value="ZINC_FINGER_C2H2_2"/>
    <property type="match status" value="2"/>
</dbReference>
<keyword evidence="3" id="KW-0677">Repeat</keyword>
<evidence type="ECO:0000256" key="1">
    <source>
        <dbReference type="ARBA" id="ARBA00004123"/>
    </source>
</evidence>
<evidence type="ECO:0000313" key="10">
    <source>
        <dbReference type="EMBL" id="POI22113.1"/>
    </source>
</evidence>
<comment type="subcellular location">
    <subcellularLocation>
        <location evidence="1">Nucleus</location>
    </subcellularLocation>
</comment>
<evidence type="ECO:0000256" key="7">
    <source>
        <dbReference type="ARBA" id="ARBA00023242"/>
    </source>
</evidence>
<feature type="domain" description="C2H2-type" evidence="9">
    <location>
        <begin position="4"/>
        <end position="31"/>
    </location>
</feature>
<evidence type="ECO:0000313" key="11">
    <source>
        <dbReference type="Proteomes" id="UP000237246"/>
    </source>
</evidence>
<evidence type="ECO:0000259" key="9">
    <source>
        <dbReference type="PROSITE" id="PS50157"/>
    </source>
</evidence>
<dbReference type="GO" id="GO:0008270">
    <property type="term" value="F:zinc ion binding"/>
    <property type="evidence" value="ECO:0007669"/>
    <property type="project" value="UniProtKB-KW"/>
</dbReference>
<dbReference type="Proteomes" id="UP000237246">
    <property type="component" value="Unassembled WGS sequence"/>
</dbReference>
<dbReference type="PANTHER" id="PTHR24394:SF44">
    <property type="entry name" value="ZINC FINGER PROTEIN 271-LIKE"/>
    <property type="match status" value="1"/>
</dbReference>
<evidence type="ECO:0000256" key="6">
    <source>
        <dbReference type="ARBA" id="ARBA00023125"/>
    </source>
</evidence>
<evidence type="ECO:0000256" key="4">
    <source>
        <dbReference type="ARBA" id="ARBA00022771"/>
    </source>
</evidence>
<reference evidence="10 11" key="1">
    <citation type="submission" date="2018-01" db="EMBL/GenBank/DDBJ databases">
        <title>Comparison of the Chinese Bamboo Partridge and Red Junglefowl genome sequences highlights the importance of demography in genome evolution.</title>
        <authorList>
            <person name="Tiley G.P."/>
            <person name="Kimball R.T."/>
            <person name="Braun E.L."/>
            <person name="Burleigh J.G."/>
        </authorList>
    </citation>
    <scope>NUCLEOTIDE SEQUENCE [LARGE SCALE GENOMIC DNA]</scope>
    <source>
        <strain evidence="10">RTK389</strain>
        <tissue evidence="10">Blood</tissue>
    </source>
</reference>
<dbReference type="EMBL" id="PPHD01061682">
    <property type="protein sequence ID" value="POI22113.1"/>
    <property type="molecule type" value="Genomic_DNA"/>
</dbReference>
<evidence type="ECO:0000256" key="5">
    <source>
        <dbReference type="ARBA" id="ARBA00022833"/>
    </source>
</evidence>
<dbReference type="AlphaFoldDB" id="A0A2P4SDB9"/>
<protein>
    <recommendedName>
        <fullName evidence="9">C2H2-type domain-containing protein</fullName>
    </recommendedName>
</protein>
<dbReference type="Pfam" id="PF00096">
    <property type="entry name" value="zf-C2H2"/>
    <property type="match status" value="1"/>
</dbReference>
<feature type="domain" description="C2H2-type" evidence="9">
    <location>
        <begin position="32"/>
        <end position="56"/>
    </location>
</feature>
<dbReference type="GO" id="GO:0005634">
    <property type="term" value="C:nucleus"/>
    <property type="evidence" value="ECO:0007669"/>
    <property type="project" value="UniProtKB-SubCell"/>
</dbReference>
<dbReference type="Pfam" id="PF12874">
    <property type="entry name" value="zf-met"/>
    <property type="match status" value="1"/>
</dbReference>
<feature type="non-terminal residue" evidence="10">
    <location>
        <position position="1"/>
    </location>
</feature>
<comment type="caution">
    <text evidence="10">The sequence shown here is derived from an EMBL/GenBank/DDBJ whole genome shotgun (WGS) entry which is preliminary data.</text>
</comment>
<dbReference type="PANTHER" id="PTHR24394">
    <property type="entry name" value="ZINC FINGER PROTEIN"/>
    <property type="match status" value="1"/>
</dbReference>
<accession>A0A2P4SDB9</accession>
<dbReference type="OrthoDB" id="654211at2759"/>
<evidence type="ECO:0000256" key="8">
    <source>
        <dbReference type="PROSITE-ProRule" id="PRU00042"/>
    </source>
</evidence>
<dbReference type="PROSITE" id="PS00028">
    <property type="entry name" value="ZINC_FINGER_C2H2_1"/>
    <property type="match status" value="2"/>
</dbReference>
<dbReference type="SMART" id="SM00355">
    <property type="entry name" value="ZnF_C2H2"/>
    <property type="match status" value="2"/>
</dbReference>
<keyword evidence="5" id="KW-0862">Zinc</keyword>
<keyword evidence="4 8" id="KW-0863">Zinc-finger</keyword>
<sequence length="98" mass="11611">KRPYTCEVCNKSFKRLDQVTAHKIIHSEDKPYKCKLCGKGFAHRNVYKNHKKVKHSAVVVYRSASLRFADFFSFKWLIIKLKHGSKVLENVYTYIYIL</sequence>
<gene>
    <name evidence="10" type="ORF">CIB84_014140</name>
</gene>
<dbReference type="InterPro" id="IPR036236">
    <property type="entry name" value="Znf_C2H2_sf"/>
</dbReference>
<evidence type="ECO:0000256" key="3">
    <source>
        <dbReference type="ARBA" id="ARBA00022737"/>
    </source>
</evidence>
<keyword evidence="7" id="KW-0539">Nucleus</keyword>
<dbReference type="GO" id="GO:0000981">
    <property type="term" value="F:DNA-binding transcription factor activity, RNA polymerase II-specific"/>
    <property type="evidence" value="ECO:0007669"/>
    <property type="project" value="TreeGrafter"/>
</dbReference>